<evidence type="ECO:0000256" key="2">
    <source>
        <dbReference type="SAM" id="MobiDB-lite"/>
    </source>
</evidence>
<dbReference type="InterPro" id="IPR019861">
    <property type="entry name" value="PorP/SprF_Bacteroidetes"/>
</dbReference>
<name>A0A084THT4_9FLAO</name>
<keyword evidence="1" id="KW-0175">Coiled coil</keyword>
<gene>
    <name evidence="4" type="ORF">IA57_12705</name>
</gene>
<dbReference type="EMBL" id="JPFK01000009">
    <property type="protein sequence ID" value="KFB00270.1"/>
    <property type="molecule type" value="Genomic_DNA"/>
</dbReference>
<dbReference type="Pfam" id="PF11751">
    <property type="entry name" value="PorP_SprF"/>
    <property type="match status" value="1"/>
</dbReference>
<evidence type="ECO:0008006" key="6">
    <source>
        <dbReference type="Google" id="ProtNLM"/>
    </source>
</evidence>
<dbReference type="NCBIfam" id="TIGR03519">
    <property type="entry name" value="T9SS_PorP_fam"/>
    <property type="match status" value="1"/>
</dbReference>
<evidence type="ECO:0000313" key="4">
    <source>
        <dbReference type="EMBL" id="KFB00270.1"/>
    </source>
</evidence>
<dbReference type="OrthoDB" id="1393025at2"/>
<evidence type="ECO:0000256" key="1">
    <source>
        <dbReference type="SAM" id="Coils"/>
    </source>
</evidence>
<reference evidence="5" key="2">
    <citation type="submission" date="2014-07" db="EMBL/GenBank/DDBJ databases">
        <title>Genome sequence of Mangrovimonas yunxiaonensis.</title>
        <authorList>
            <person name="Li Y."/>
            <person name="Zheng T."/>
        </authorList>
    </citation>
    <scope>NUCLEOTIDE SEQUENCE [LARGE SCALE GENOMIC DNA]</scope>
    <source>
        <strain evidence="5">LY01</strain>
    </source>
</reference>
<proteinExistence type="predicted"/>
<dbReference type="Proteomes" id="UP000028521">
    <property type="component" value="Unassembled WGS sequence"/>
</dbReference>
<dbReference type="eggNOG" id="COG1196">
    <property type="taxonomic scope" value="Bacteria"/>
</dbReference>
<sequence>MKTPLFAIVFFFCFVQFAYSQEDGVVALALPLRNSLTYNQYVNTPTFSFVRQQNSYVSVTNKREWMQFDDAPVSYMASYSGRFRENIGIGIGAFQQNYGVLTTFGGILNFAYNARLQRDNNLTFGVNIGAYKSGINDGNVVTNYPDPSLENIPSNFILTVSPGINYGTAFLDFGVSVNNLVAYNFTSSELLEDNPEQSIQAHVMYTGYMDSRGFFDESRFTGLLKSDFKQEQTVLSAAIMLTVPKGIWAQAGYNSLYGAFGGLGLNITEQISIEYNYEKAIGDLATLGSAHEITLAYKLKNNNRYDYSREDKVSALFVPKPKSKQALKLDRTQAEANRKAAAEAKVKAKAEAEEQARLAAEAKAKAEAEEQARLAAEAKAKAEAEEQARLAAEAKAKAEAEEQARLAAEAKAKAAAEEQARLAAEAKAKAEAEEQARLAAEAKAKAEAEEQARLAAEAKAKAEAEEQARLAAEAKAKAEAEEQARLAAEAKAKAEAEEQARLAAEAKAKAEAEEQARLAAEAKAKAEAEEQARLAAEAKAKAAAEEQARLAAEAKAKAAAEEQARLAAEAEEQAKNTVPVATDDLAKSMSVLAKSAEASRKAQSDLLSKLQDAVDVKDQDLKDLKRENDLSEQGIYLEPKPFKSTTAENRKIEAIKADLENTIQSRSQAIKELKRLQDERQEIDTIRMDEVSLFYQKALKKLNAEQSQAIQAKTALEARLETINIATEYERKRRIKRALYKNEEDRFAQDRASLQVIKQNAPSTPQTLTVEDFDFGERRDNSIQILKNVTKAEKGYYLVLAVHSNVAKRDDFLTKAVASGQKNIDFFFDVNTNKYYIYYKKFDDIQSASRALNEQRSEPYNNKVSLVKIE</sequence>
<dbReference type="RefSeq" id="WP_036124135.1">
    <property type="nucleotide sequence ID" value="NZ_BMET01000003.1"/>
</dbReference>
<accession>A0A084THT4</accession>
<reference evidence="4 5" key="1">
    <citation type="journal article" date="2014" name="Genome Announc.">
        <title>Draft Genome Sequence of the Algicidal Bacterium Mangrovimonas yunxiaonensis Strain LY01.</title>
        <authorList>
            <person name="Li Y."/>
            <person name="Zhu H."/>
            <person name="Li C."/>
            <person name="Zhang H."/>
            <person name="Chen Z."/>
            <person name="Zheng W."/>
            <person name="Xu H."/>
            <person name="Zheng T."/>
        </authorList>
    </citation>
    <scope>NUCLEOTIDE SEQUENCE [LARGE SCALE GENOMIC DNA]</scope>
    <source>
        <strain evidence="4 5">LY01</strain>
    </source>
</reference>
<feature type="region of interest" description="Disordered" evidence="2">
    <location>
        <begin position="414"/>
        <end position="533"/>
    </location>
</feature>
<evidence type="ECO:0000256" key="3">
    <source>
        <dbReference type="SAM" id="SignalP"/>
    </source>
</evidence>
<evidence type="ECO:0000313" key="5">
    <source>
        <dbReference type="Proteomes" id="UP000028521"/>
    </source>
</evidence>
<dbReference type="eggNOG" id="COG3064">
    <property type="taxonomic scope" value="Bacteria"/>
</dbReference>
<dbReference type="STRING" id="1197477.IA57_12705"/>
<feature type="coiled-coil region" evidence="1">
    <location>
        <begin position="656"/>
        <end position="719"/>
    </location>
</feature>
<keyword evidence="3" id="KW-0732">Signal</keyword>
<feature type="chain" id="PRO_5001782647" description="Type IX secretion system membrane protein PorP/SprF" evidence="3">
    <location>
        <begin position="21"/>
        <end position="870"/>
    </location>
</feature>
<protein>
    <recommendedName>
        <fullName evidence="6">Type IX secretion system membrane protein PorP/SprF</fullName>
    </recommendedName>
</protein>
<comment type="caution">
    <text evidence="4">The sequence shown here is derived from an EMBL/GenBank/DDBJ whole genome shotgun (WGS) entry which is preliminary data.</text>
</comment>
<organism evidence="4 5">
    <name type="scientific">Mangrovimonas yunxiaonensis</name>
    <dbReference type="NCBI Taxonomy" id="1197477"/>
    <lineage>
        <taxon>Bacteria</taxon>
        <taxon>Pseudomonadati</taxon>
        <taxon>Bacteroidota</taxon>
        <taxon>Flavobacteriia</taxon>
        <taxon>Flavobacteriales</taxon>
        <taxon>Flavobacteriaceae</taxon>
        <taxon>Mangrovimonas</taxon>
    </lineage>
</organism>
<dbReference type="AlphaFoldDB" id="A0A084THT4"/>
<keyword evidence="5" id="KW-1185">Reference proteome</keyword>
<feature type="signal peptide" evidence="3">
    <location>
        <begin position="1"/>
        <end position="20"/>
    </location>
</feature>